<evidence type="ECO:0000313" key="6">
    <source>
        <dbReference type="Proteomes" id="UP000823388"/>
    </source>
</evidence>
<feature type="compositionally biased region" description="Basic and acidic residues" evidence="1">
    <location>
        <begin position="16"/>
        <end position="29"/>
    </location>
</feature>
<dbReference type="Pfam" id="PF24758">
    <property type="entry name" value="LRR_At5g56370"/>
    <property type="match status" value="1"/>
</dbReference>
<feature type="domain" description="FBD" evidence="3">
    <location>
        <begin position="402"/>
        <end position="443"/>
    </location>
</feature>
<feature type="domain" description="F-box/LRR-repeat protein 15/At3g58940/PEG3-like LRR" evidence="4">
    <location>
        <begin position="160"/>
        <end position="381"/>
    </location>
</feature>
<reference evidence="5" key="1">
    <citation type="submission" date="2020-05" db="EMBL/GenBank/DDBJ databases">
        <title>WGS assembly of Panicum virgatum.</title>
        <authorList>
            <person name="Lovell J.T."/>
            <person name="Jenkins J."/>
            <person name="Shu S."/>
            <person name="Juenger T.E."/>
            <person name="Schmutz J."/>
        </authorList>
    </citation>
    <scope>NUCLEOTIDE SEQUENCE</scope>
    <source>
        <strain evidence="5">AP13</strain>
    </source>
</reference>
<evidence type="ECO:0000259" key="3">
    <source>
        <dbReference type="Pfam" id="PF08387"/>
    </source>
</evidence>
<evidence type="ECO:0000313" key="5">
    <source>
        <dbReference type="EMBL" id="KAG2545953.1"/>
    </source>
</evidence>
<dbReference type="Pfam" id="PF00646">
    <property type="entry name" value="F-box"/>
    <property type="match status" value="1"/>
</dbReference>
<feature type="region of interest" description="Disordered" evidence="1">
    <location>
        <begin position="1"/>
        <end position="29"/>
    </location>
</feature>
<gene>
    <name evidence="5" type="ORF">PVAP13_9KG471430</name>
</gene>
<feature type="domain" description="F-box" evidence="2">
    <location>
        <begin position="72"/>
        <end position="108"/>
    </location>
</feature>
<dbReference type="PANTHER" id="PTHR32141">
    <property type="match status" value="1"/>
</dbReference>
<dbReference type="SUPFAM" id="SSF52047">
    <property type="entry name" value="RNI-like"/>
    <property type="match status" value="1"/>
</dbReference>
<dbReference type="InterPro" id="IPR053781">
    <property type="entry name" value="F-box_AtFBL13-like"/>
</dbReference>
<keyword evidence="6" id="KW-1185">Reference proteome</keyword>
<dbReference type="InterPro" id="IPR055411">
    <property type="entry name" value="LRR_FXL15/At3g58940/PEG3-like"/>
</dbReference>
<dbReference type="AlphaFoldDB" id="A0A8T0NAD9"/>
<dbReference type="Proteomes" id="UP000823388">
    <property type="component" value="Chromosome 9K"/>
</dbReference>
<dbReference type="InterPro" id="IPR055302">
    <property type="entry name" value="F-box_dom-containing"/>
</dbReference>
<proteinExistence type="predicted"/>
<sequence length="502" mass="56914">MDTTIFSRKLKRHKGGRADHGGAEGRSVEGSDLISRLPDCIIFCRKPKRRRGGGADRGGAEDCSAKEGPDLISRLPDCILGTIVSLLDTEEGARTAILSRRWRHIWRSAAPLNLDDCLQDFYMDSQRAQVISHILATHRGPARRLALRFHGTPRALSHYDDWFPLPIFDGLQELVLRFPLAVDHPKMSASALRFASLRVLDIYNCTFPVSGTAPSFPCLAYLSLRQVGITEEFLQGMISNSPGIDAMVLDTNFGHRRLCLSMPRLRYLTVSVRCFDRREEVELDDLVIQDASSLERLLLHEANYGPSVRITGATKLKMLGYLGTGFPIIQLGDSIFKGMVPVSLVEQFSTVTILALEMPEPKLTVVLDYLRCFPCLEKLNIKFNVNIWTSLEPGLPNDPFAPIKCLDHSLETILLQSYDGLKTHVEFTKFFVKRAKVLRVMKFCCRRLCTTRWIQNQHRRLNLERRASRRARFAFVSQCDLPLTFWLDEGFSRDDPFIETIG</sequence>
<dbReference type="Gene3D" id="3.80.10.10">
    <property type="entry name" value="Ribonuclease Inhibitor"/>
    <property type="match status" value="1"/>
</dbReference>
<evidence type="ECO:0000259" key="2">
    <source>
        <dbReference type="Pfam" id="PF00646"/>
    </source>
</evidence>
<dbReference type="InterPro" id="IPR036047">
    <property type="entry name" value="F-box-like_dom_sf"/>
</dbReference>
<evidence type="ECO:0000256" key="1">
    <source>
        <dbReference type="SAM" id="MobiDB-lite"/>
    </source>
</evidence>
<evidence type="ECO:0000259" key="4">
    <source>
        <dbReference type="Pfam" id="PF24758"/>
    </source>
</evidence>
<dbReference type="InterPro" id="IPR032675">
    <property type="entry name" value="LRR_dom_sf"/>
</dbReference>
<dbReference type="EMBL" id="CM029053">
    <property type="protein sequence ID" value="KAG2545953.1"/>
    <property type="molecule type" value="Genomic_DNA"/>
</dbReference>
<dbReference type="InterPro" id="IPR006566">
    <property type="entry name" value="FBD"/>
</dbReference>
<dbReference type="SUPFAM" id="SSF81383">
    <property type="entry name" value="F-box domain"/>
    <property type="match status" value="1"/>
</dbReference>
<dbReference type="InterPro" id="IPR001810">
    <property type="entry name" value="F-box_dom"/>
</dbReference>
<dbReference type="OrthoDB" id="690805at2759"/>
<evidence type="ECO:0008006" key="7">
    <source>
        <dbReference type="Google" id="ProtNLM"/>
    </source>
</evidence>
<organism evidence="5 6">
    <name type="scientific">Panicum virgatum</name>
    <name type="common">Blackwell switchgrass</name>
    <dbReference type="NCBI Taxonomy" id="38727"/>
    <lineage>
        <taxon>Eukaryota</taxon>
        <taxon>Viridiplantae</taxon>
        <taxon>Streptophyta</taxon>
        <taxon>Embryophyta</taxon>
        <taxon>Tracheophyta</taxon>
        <taxon>Spermatophyta</taxon>
        <taxon>Magnoliopsida</taxon>
        <taxon>Liliopsida</taxon>
        <taxon>Poales</taxon>
        <taxon>Poaceae</taxon>
        <taxon>PACMAD clade</taxon>
        <taxon>Panicoideae</taxon>
        <taxon>Panicodae</taxon>
        <taxon>Paniceae</taxon>
        <taxon>Panicinae</taxon>
        <taxon>Panicum</taxon>
        <taxon>Panicum sect. Hiantes</taxon>
    </lineage>
</organism>
<protein>
    <recommendedName>
        <fullName evidence="7">F-box domain-containing protein</fullName>
    </recommendedName>
</protein>
<dbReference type="PANTHER" id="PTHR32141:SF136">
    <property type="entry name" value="OS07G0287000 PROTEIN"/>
    <property type="match status" value="1"/>
</dbReference>
<name>A0A8T0NAD9_PANVG</name>
<dbReference type="CDD" id="cd22160">
    <property type="entry name" value="F-box_AtFBL13-like"/>
    <property type="match status" value="1"/>
</dbReference>
<comment type="caution">
    <text evidence="5">The sequence shown here is derived from an EMBL/GenBank/DDBJ whole genome shotgun (WGS) entry which is preliminary data.</text>
</comment>
<accession>A0A8T0NAD9</accession>
<dbReference type="Pfam" id="PF08387">
    <property type="entry name" value="FBD"/>
    <property type="match status" value="1"/>
</dbReference>